<dbReference type="AlphaFoldDB" id="A0A1I3EC32"/>
<proteinExistence type="predicted"/>
<name>A0A1I3EC32_9RHOB</name>
<reference evidence="2 3" key="1">
    <citation type="submission" date="2016-10" db="EMBL/GenBank/DDBJ databases">
        <authorList>
            <person name="de Groot N.N."/>
        </authorList>
    </citation>
    <scope>NUCLEOTIDE SEQUENCE [LARGE SCALE GENOMIC DNA]</scope>
    <source>
        <strain evidence="2 3">CGMCC 1.11030</strain>
    </source>
</reference>
<keyword evidence="1" id="KW-0732">Signal</keyword>
<accession>A0A1I3EC32</accession>
<gene>
    <name evidence="2" type="ORF">SAMN05216258_103291</name>
</gene>
<evidence type="ECO:0000313" key="2">
    <source>
        <dbReference type="EMBL" id="SFH96537.1"/>
    </source>
</evidence>
<organism evidence="2 3">
    <name type="scientific">Albimonas pacifica</name>
    <dbReference type="NCBI Taxonomy" id="1114924"/>
    <lineage>
        <taxon>Bacteria</taxon>
        <taxon>Pseudomonadati</taxon>
        <taxon>Pseudomonadota</taxon>
        <taxon>Alphaproteobacteria</taxon>
        <taxon>Rhodobacterales</taxon>
        <taxon>Paracoccaceae</taxon>
        <taxon>Albimonas</taxon>
    </lineage>
</organism>
<dbReference type="STRING" id="1114924.SAMN05216258_103291"/>
<keyword evidence="3" id="KW-1185">Reference proteome</keyword>
<evidence type="ECO:0000256" key="1">
    <source>
        <dbReference type="SAM" id="SignalP"/>
    </source>
</evidence>
<dbReference type="OrthoDB" id="9907222at2"/>
<dbReference type="RefSeq" id="WP_092859074.1">
    <property type="nucleotide sequence ID" value="NZ_FOQH01000003.1"/>
</dbReference>
<feature type="chain" id="PRO_5011538236" description="UrcA family protein" evidence="1">
    <location>
        <begin position="27"/>
        <end position="118"/>
    </location>
</feature>
<evidence type="ECO:0008006" key="4">
    <source>
        <dbReference type="Google" id="ProtNLM"/>
    </source>
</evidence>
<sequence length="118" mass="12660">MTAIKRFLIAAAILAPLATAPPMLRAQDTFVTSGGIAIRLAPATQLSCPELLAKIDEIDATGYRGLRAGPRDPRDRRLFEYESAVSNRYYSSCGATGANRTSATEILRGGFKPRATSN</sequence>
<protein>
    <recommendedName>
        <fullName evidence="4">UrcA family protein</fullName>
    </recommendedName>
</protein>
<evidence type="ECO:0000313" key="3">
    <source>
        <dbReference type="Proteomes" id="UP000199377"/>
    </source>
</evidence>
<feature type="signal peptide" evidence="1">
    <location>
        <begin position="1"/>
        <end position="26"/>
    </location>
</feature>
<dbReference type="EMBL" id="FOQH01000003">
    <property type="protein sequence ID" value="SFH96537.1"/>
    <property type="molecule type" value="Genomic_DNA"/>
</dbReference>
<dbReference type="Proteomes" id="UP000199377">
    <property type="component" value="Unassembled WGS sequence"/>
</dbReference>